<protein>
    <submittedName>
        <fullName evidence="2">Uncharacterized protein</fullName>
    </submittedName>
</protein>
<reference evidence="2 3" key="1">
    <citation type="journal article" date="2006" name="Nat. Biotechnol.">
        <title>Complete genome sequence of the entomopathogenic and metabolically versatile soil bacterium Pseudomonas entomophila.</title>
        <authorList>
            <person name="Vodovar N."/>
            <person name="Vallenet D."/>
            <person name="Cruveiller S."/>
            <person name="Rouy Z."/>
            <person name="Barbe V."/>
            <person name="Acosta C."/>
            <person name="Cattolico L."/>
            <person name="Jubin C."/>
            <person name="Lajus A."/>
            <person name="Segurens B."/>
            <person name="Vacherie B."/>
            <person name="Wincker P."/>
            <person name="Weissenbach J."/>
            <person name="Lemaitre B."/>
            <person name="Medigue C."/>
            <person name="Boccard F."/>
        </authorList>
    </citation>
    <scope>NUCLEOTIDE SEQUENCE [LARGE SCALE GENOMIC DNA]</scope>
    <source>
        <strain evidence="2 3">L48</strain>
    </source>
</reference>
<organism evidence="2 3">
    <name type="scientific">Pseudomonas entomophila (strain L48)</name>
    <dbReference type="NCBI Taxonomy" id="384676"/>
    <lineage>
        <taxon>Bacteria</taxon>
        <taxon>Pseudomonadati</taxon>
        <taxon>Pseudomonadota</taxon>
        <taxon>Gammaproteobacteria</taxon>
        <taxon>Pseudomonadales</taxon>
        <taxon>Pseudomonadaceae</taxon>
        <taxon>Pseudomonas</taxon>
    </lineage>
</organism>
<gene>
    <name evidence="2" type="ordered locus">PSEEN2962</name>
</gene>
<feature type="region of interest" description="Disordered" evidence="1">
    <location>
        <begin position="1"/>
        <end position="22"/>
    </location>
</feature>
<accession>Q1I9E2</accession>
<name>Q1I9E2_PSEE4</name>
<evidence type="ECO:0000256" key="1">
    <source>
        <dbReference type="SAM" id="MobiDB-lite"/>
    </source>
</evidence>
<dbReference type="STRING" id="384676.PSEEN2962"/>
<dbReference type="EMBL" id="CT573326">
    <property type="protein sequence ID" value="CAK15736.1"/>
    <property type="molecule type" value="Genomic_DNA"/>
</dbReference>
<dbReference type="AlphaFoldDB" id="Q1I9E2"/>
<dbReference type="KEGG" id="pen:PSEEN2962"/>
<sequence>MPLFASHRYKQPNAGLSNAGAVADCGDRPVPNVSEGQGRRGPAIVRVPGRRVVRKRLC</sequence>
<evidence type="ECO:0000313" key="3">
    <source>
        <dbReference type="Proteomes" id="UP000000658"/>
    </source>
</evidence>
<evidence type="ECO:0000313" key="2">
    <source>
        <dbReference type="EMBL" id="CAK15736.1"/>
    </source>
</evidence>
<proteinExistence type="predicted"/>
<dbReference type="Proteomes" id="UP000000658">
    <property type="component" value="Chromosome"/>
</dbReference>
<dbReference type="HOGENOM" id="CLU_2975874_0_0_6"/>